<accession>A0A075AS76</accession>
<sequence>MKENKSVDICEKMIQAFDLLTGQIRFFSHFLFQVGKQNDAFDINVFAQRLSNVGNDDLLNQLLTNAYNSSMSGFFNKLTGVYKNDDFMTSILPRLVAAQILKAPALCQGEAFSGEFSINHLQNNGIIMAEYSSGGTITSIRIPFFLLKRYLEGESAVPSVSWLASFSAFLSPDDNERNDIAIILLKLYLLKKVSDKPTFKISDLFPWVKNNGYCYYFPTSYRYKHLNKQVISCDEIRNVKANFCAFINAAHAPHADSYLQFRAFLEHQPSAIFTSVWCVQSERSKAAKKMKFLQLVPEKSSFSTEKAKINPGPHDLFIYMTYFCSRIEDESKIENGYDIFVDSTNMKEFLDALSHTRRLQANQ</sequence>
<protein>
    <submittedName>
        <fullName evidence="1">Uncharacterized protein</fullName>
    </submittedName>
</protein>
<evidence type="ECO:0000313" key="4">
    <source>
        <dbReference type="Proteomes" id="UP000281549"/>
    </source>
</evidence>
<dbReference type="EMBL" id="ML005254">
    <property type="protein sequence ID" value="RKP19286.1"/>
    <property type="molecule type" value="Genomic_DNA"/>
</dbReference>
<gene>
    <name evidence="1" type="ORF">O9G_005765</name>
    <name evidence="2" type="ORF">ROZALSC1DRAFT_29098</name>
</gene>
<dbReference type="Proteomes" id="UP000030755">
    <property type="component" value="Unassembled WGS sequence"/>
</dbReference>
<evidence type="ECO:0000313" key="1">
    <source>
        <dbReference type="EMBL" id="EPZ33040.1"/>
    </source>
</evidence>
<reference evidence="4" key="2">
    <citation type="journal article" date="2018" name="Nat. Microbiol.">
        <title>Leveraging single-cell genomics to expand the fungal tree of life.</title>
        <authorList>
            <person name="Ahrendt S.R."/>
            <person name="Quandt C.A."/>
            <person name="Ciobanu D."/>
            <person name="Clum A."/>
            <person name="Salamov A."/>
            <person name="Andreopoulos B."/>
            <person name="Cheng J.F."/>
            <person name="Woyke T."/>
            <person name="Pelin A."/>
            <person name="Henrissat B."/>
            <person name="Reynolds N.K."/>
            <person name="Benny G.L."/>
            <person name="Smith M.E."/>
            <person name="James T.Y."/>
            <person name="Grigoriev I.V."/>
        </authorList>
    </citation>
    <scope>NUCLEOTIDE SEQUENCE [LARGE SCALE GENOMIC DNA]</scope>
    <source>
        <strain evidence="4">CSF55</strain>
    </source>
</reference>
<name>A0A075AS76_ROZAC</name>
<keyword evidence="3" id="KW-1185">Reference proteome</keyword>
<reference evidence="2" key="3">
    <citation type="submission" date="2018-08" db="EMBL/GenBank/DDBJ databases">
        <title>Leveraging single-cell genomics to expand the Fungal Tree of Life.</title>
        <authorList>
            <consortium name="DOE Joint Genome Institute"/>
            <person name="Ahrendt S.R."/>
            <person name="Quandt C.A."/>
            <person name="Ciobanu D."/>
            <person name="Clum A."/>
            <person name="Salamov A."/>
            <person name="Andreopoulos B."/>
            <person name="Cheng J.-F."/>
            <person name="Woyke T."/>
            <person name="Pelin A."/>
            <person name="Henrissat B."/>
            <person name="Reynolds N."/>
            <person name="Benny G.L."/>
            <person name="Smith M.E."/>
            <person name="James T.Y."/>
            <person name="Grigoriev I.V."/>
        </authorList>
    </citation>
    <scope>NUCLEOTIDE SEQUENCE</scope>
    <source>
        <strain evidence="2">CSF55</strain>
    </source>
</reference>
<organism evidence="1 3">
    <name type="scientific">Rozella allomycis (strain CSF55)</name>
    <dbReference type="NCBI Taxonomy" id="988480"/>
    <lineage>
        <taxon>Eukaryota</taxon>
        <taxon>Fungi</taxon>
        <taxon>Fungi incertae sedis</taxon>
        <taxon>Cryptomycota</taxon>
        <taxon>Cryptomycota incertae sedis</taxon>
        <taxon>Rozella</taxon>
    </lineage>
</organism>
<proteinExistence type="predicted"/>
<evidence type="ECO:0000313" key="2">
    <source>
        <dbReference type="EMBL" id="RKP19286.1"/>
    </source>
</evidence>
<evidence type="ECO:0000313" key="3">
    <source>
        <dbReference type="Proteomes" id="UP000030755"/>
    </source>
</evidence>
<dbReference type="HOGENOM" id="CLU_763235_0_0_1"/>
<dbReference type="AlphaFoldDB" id="A0A075AS76"/>
<dbReference type="Proteomes" id="UP000281549">
    <property type="component" value="Unassembled WGS sequence"/>
</dbReference>
<reference evidence="1 3" key="1">
    <citation type="journal article" date="2013" name="Curr. Biol.">
        <title>Shared signatures of parasitism and phylogenomics unite Cryptomycota and microsporidia.</title>
        <authorList>
            <person name="James T.Y."/>
            <person name="Pelin A."/>
            <person name="Bonen L."/>
            <person name="Ahrendt S."/>
            <person name="Sain D."/>
            <person name="Corradi N."/>
            <person name="Stajich J.E."/>
        </authorList>
    </citation>
    <scope>NUCLEOTIDE SEQUENCE [LARGE SCALE GENOMIC DNA]</scope>
    <source>
        <strain evidence="1 3">CSF55</strain>
        <strain evidence="1 3">CSF55</strain>
    </source>
</reference>
<dbReference type="EMBL" id="KE561083">
    <property type="protein sequence ID" value="EPZ33040.1"/>
    <property type="molecule type" value="Genomic_DNA"/>
</dbReference>